<dbReference type="RefSeq" id="WP_005460524.1">
    <property type="nucleotide sequence ID" value="NZ_CM001440.1"/>
</dbReference>
<feature type="transmembrane region" description="Helical" evidence="1">
    <location>
        <begin position="83"/>
        <end position="101"/>
    </location>
</feature>
<dbReference type="STRING" id="882082.SaccyDRAFT_5135"/>
<keyword evidence="1" id="KW-0812">Transmembrane</keyword>
<organism evidence="2 3">
    <name type="scientific">Saccharomonospora cyanea NA-134</name>
    <dbReference type="NCBI Taxonomy" id="882082"/>
    <lineage>
        <taxon>Bacteria</taxon>
        <taxon>Bacillati</taxon>
        <taxon>Actinomycetota</taxon>
        <taxon>Actinomycetes</taxon>
        <taxon>Pseudonocardiales</taxon>
        <taxon>Pseudonocardiaceae</taxon>
        <taxon>Saccharomonospora</taxon>
    </lineage>
</organism>
<feature type="transmembrane region" description="Helical" evidence="1">
    <location>
        <begin position="202"/>
        <end position="223"/>
    </location>
</feature>
<accession>H5XRI4</accession>
<feature type="transmembrane region" description="Helical" evidence="1">
    <location>
        <begin position="12"/>
        <end position="40"/>
    </location>
</feature>
<proteinExistence type="predicted"/>
<dbReference type="eggNOG" id="ENOG5032S7F">
    <property type="taxonomic scope" value="Bacteria"/>
</dbReference>
<protein>
    <submittedName>
        <fullName evidence="2">Uncharacterized protein</fullName>
    </submittedName>
</protein>
<feature type="transmembrane region" description="Helical" evidence="1">
    <location>
        <begin position="136"/>
        <end position="156"/>
    </location>
</feature>
<gene>
    <name evidence="2" type="ORF">SaccyDRAFT_5135</name>
</gene>
<evidence type="ECO:0000313" key="2">
    <source>
        <dbReference type="EMBL" id="EHR63929.1"/>
    </source>
</evidence>
<keyword evidence="1" id="KW-0472">Membrane</keyword>
<keyword evidence="1" id="KW-1133">Transmembrane helix</keyword>
<name>H5XRI4_9PSEU</name>
<evidence type="ECO:0000313" key="3">
    <source>
        <dbReference type="Proteomes" id="UP000002791"/>
    </source>
</evidence>
<sequence length="229" mass="24684">MGQLVRVARIQLVNAFSVLVLPMLIVTLVLLGNVLLAGLFGTDGGFATGGLMALYVTMLVVHLQTMTQMFPFALGLSVTRKAFFGATTLVVLGQAAGYGALLTAGKLVEEATDGWGVELTFLALPFLSHDNVLLQFLTYTVPLVTLSFLGVWVGIVFKRWNQLGVWALAVAFGALGVGLVLLFEWQDWWGELEHFFTSQPAIAFQAGYPAVITLLFAGAAYLTTRRAVP</sequence>
<dbReference type="AlphaFoldDB" id="H5XRI4"/>
<keyword evidence="3" id="KW-1185">Reference proteome</keyword>
<dbReference type="OrthoDB" id="3209791at2"/>
<dbReference type="HOGENOM" id="CLU_104659_0_0_11"/>
<reference evidence="2 3" key="1">
    <citation type="submission" date="2011-11" db="EMBL/GenBank/DDBJ databases">
        <title>The Noncontiguous Finished sequence of Saccharomonospora cyanea NA-134.</title>
        <authorList>
            <consortium name="US DOE Joint Genome Institute"/>
            <person name="Lucas S."/>
            <person name="Han J."/>
            <person name="Lapidus A."/>
            <person name="Cheng J.-F."/>
            <person name="Goodwin L."/>
            <person name="Pitluck S."/>
            <person name="Peters L."/>
            <person name="Ovchinnikova G."/>
            <person name="Lu M."/>
            <person name="Detter J.C."/>
            <person name="Han C."/>
            <person name="Tapia R."/>
            <person name="Land M."/>
            <person name="Hauser L."/>
            <person name="Kyrpides N."/>
            <person name="Ivanova N."/>
            <person name="Pagani I."/>
            <person name="Brambilla E.-M."/>
            <person name="Klenk H.-P."/>
            <person name="Woyke T."/>
        </authorList>
    </citation>
    <scope>NUCLEOTIDE SEQUENCE [LARGE SCALE GENOMIC DNA]</scope>
    <source>
        <strain evidence="2 3">NA-134</strain>
    </source>
</reference>
<feature type="transmembrane region" description="Helical" evidence="1">
    <location>
        <begin position="46"/>
        <end position="63"/>
    </location>
</feature>
<evidence type="ECO:0000256" key="1">
    <source>
        <dbReference type="SAM" id="Phobius"/>
    </source>
</evidence>
<dbReference type="EMBL" id="CM001440">
    <property type="protein sequence ID" value="EHR63929.1"/>
    <property type="molecule type" value="Genomic_DNA"/>
</dbReference>
<feature type="transmembrane region" description="Helical" evidence="1">
    <location>
        <begin position="163"/>
        <end position="182"/>
    </location>
</feature>
<dbReference type="Proteomes" id="UP000002791">
    <property type="component" value="Chromosome"/>
</dbReference>